<protein>
    <submittedName>
        <fullName evidence="1">Uncharacterized protein</fullName>
    </submittedName>
</protein>
<proteinExistence type="predicted"/>
<organism evidence="1">
    <name type="scientific">Arundo donax</name>
    <name type="common">Giant reed</name>
    <name type="synonym">Donax arundinaceus</name>
    <dbReference type="NCBI Taxonomy" id="35708"/>
    <lineage>
        <taxon>Eukaryota</taxon>
        <taxon>Viridiplantae</taxon>
        <taxon>Streptophyta</taxon>
        <taxon>Embryophyta</taxon>
        <taxon>Tracheophyta</taxon>
        <taxon>Spermatophyta</taxon>
        <taxon>Magnoliopsida</taxon>
        <taxon>Liliopsida</taxon>
        <taxon>Poales</taxon>
        <taxon>Poaceae</taxon>
        <taxon>PACMAD clade</taxon>
        <taxon>Arundinoideae</taxon>
        <taxon>Arundineae</taxon>
        <taxon>Arundo</taxon>
    </lineage>
</organism>
<dbReference type="EMBL" id="GBRH01215196">
    <property type="protein sequence ID" value="JAD82699.1"/>
    <property type="molecule type" value="Transcribed_RNA"/>
</dbReference>
<evidence type="ECO:0000313" key="1">
    <source>
        <dbReference type="EMBL" id="JAD82699.1"/>
    </source>
</evidence>
<name>A0A0A9D289_ARUDO</name>
<accession>A0A0A9D289</accession>
<reference evidence="1" key="2">
    <citation type="journal article" date="2015" name="Data Brief">
        <title>Shoot transcriptome of the giant reed, Arundo donax.</title>
        <authorList>
            <person name="Barrero R.A."/>
            <person name="Guerrero F.D."/>
            <person name="Moolhuijzen P."/>
            <person name="Goolsby J.A."/>
            <person name="Tidwell J."/>
            <person name="Bellgard S.E."/>
            <person name="Bellgard M.I."/>
        </authorList>
    </citation>
    <scope>NUCLEOTIDE SEQUENCE</scope>
    <source>
        <tissue evidence="1">Shoot tissue taken approximately 20 cm above the soil surface</tissue>
    </source>
</reference>
<sequence length="55" mass="6113">MSRCTSSVRMSVARILPASSSATRHVWDSLLLMRFSGKPAALRSQLLGESAYWRS</sequence>
<reference evidence="1" key="1">
    <citation type="submission" date="2014-09" db="EMBL/GenBank/DDBJ databases">
        <authorList>
            <person name="Magalhaes I.L.F."/>
            <person name="Oliveira U."/>
            <person name="Santos F.R."/>
            <person name="Vidigal T.H.D.A."/>
            <person name="Brescovit A.D."/>
            <person name="Santos A.J."/>
        </authorList>
    </citation>
    <scope>NUCLEOTIDE SEQUENCE</scope>
    <source>
        <tissue evidence="1">Shoot tissue taken approximately 20 cm above the soil surface</tissue>
    </source>
</reference>
<dbReference type="AlphaFoldDB" id="A0A0A9D289"/>